<accession>A0AAF0D1F6</accession>
<evidence type="ECO:0000256" key="4">
    <source>
        <dbReference type="ARBA" id="ARBA00023239"/>
    </source>
</evidence>
<evidence type="ECO:0000256" key="10">
    <source>
        <dbReference type="ARBA" id="ARBA00081581"/>
    </source>
</evidence>
<dbReference type="GO" id="GO:0008473">
    <property type="term" value="F:ornithine cyclodeaminase activity"/>
    <property type="evidence" value="ECO:0007669"/>
    <property type="project" value="UniProtKB-EC"/>
</dbReference>
<evidence type="ECO:0000256" key="6">
    <source>
        <dbReference type="ARBA" id="ARBA00056756"/>
    </source>
</evidence>
<organism evidence="14 15">
    <name type="scientific">Odinarchaeota yellowstonii (strain LCB_4)</name>
    <dbReference type="NCBI Taxonomy" id="1841599"/>
    <lineage>
        <taxon>Archaea</taxon>
        <taxon>Promethearchaeati</taxon>
        <taxon>Candidatus Odinarchaeota</taxon>
        <taxon>Candidatus Odinarchaeia</taxon>
        <taxon>Candidatus Odinarchaeales</taxon>
        <taxon>Candidatus Odinarchaeaceae</taxon>
        <taxon>Candidatus Odinarchaeum</taxon>
    </lineage>
</organism>
<dbReference type="AlphaFoldDB" id="A0AAF0D1F6"/>
<dbReference type="Proteomes" id="UP000186851">
    <property type="component" value="Chromosome"/>
</dbReference>
<evidence type="ECO:0000256" key="5">
    <source>
        <dbReference type="ARBA" id="ARBA00052109"/>
    </source>
</evidence>
<dbReference type="EC" id="4.3.1.12" evidence="8"/>
<feature type="domain" description="LOR/SDH bifunctional enzyme conserved" evidence="11">
    <location>
        <begin position="17"/>
        <end position="114"/>
    </location>
</feature>
<evidence type="ECO:0000313" key="14">
    <source>
        <dbReference type="EMBL" id="WEU39875.1"/>
    </source>
</evidence>
<dbReference type="Gene3D" id="2.40.420.10">
    <property type="entry name" value="conserved putative lor/sdh protein from methanococcus maripaludis s2 domain"/>
    <property type="match status" value="1"/>
</dbReference>
<dbReference type="CDD" id="cd12144">
    <property type="entry name" value="SDH_N_domain"/>
    <property type="match status" value="1"/>
</dbReference>
<protein>
    <recommendedName>
        <fullName evidence="9">Ornithine cyclodeaminase</fullName>
        <ecNumber evidence="8">4.3.1.12</ecNumber>
    </recommendedName>
    <alternativeName>
        <fullName evidence="10">Archaeal ornithine cyclodeaminase</fullName>
    </alternativeName>
</protein>
<dbReference type="SUPFAM" id="SSF52467">
    <property type="entry name" value="DHS-like NAD/FAD-binding domain"/>
    <property type="match status" value="1"/>
</dbReference>
<feature type="domain" description="Arginine dihydrolase ArgZ/ArgE-like C-terminal second subdomain" evidence="12">
    <location>
        <begin position="197"/>
        <end position="408"/>
    </location>
</feature>
<evidence type="ECO:0000256" key="9">
    <source>
        <dbReference type="ARBA" id="ARBA00072993"/>
    </source>
</evidence>
<dbReference type="EMBL" id="CP091871">
    <property type="protein sequence ID" value="WEU39875.1"/>
    <property type="molecule type" value="Genomic_DNA"/>
</dbReference>
<reference evidence="14" key="2">
    <citation type="journal article" date="2022" name="Nat. Microbiol.">
        <title>A closed Candidatus Odinarchaeum chromosome exposes Asgard archaeal viruses.</title>
        <authorList>
            <person name="Tamarit D."/>
            <person name="Caceres E.F."/>
            <person name="Krupovic M."/>
            <person name="Nijland R."/>
            <person name="Eme L."/>
            <person name="Robinson N.P."/>
            <person name="Ettema T.J.G."/>
        </authorList>
    </citation>
    <scope>NUCLEOTIDE SEQUENCE</scope>
    <source>
        <strain evidence="14">LCB_4</strain>
    </source>
</reference>
<evidence type="ECO:0000259" key="11">
    <source>
        <dbReference type="Pfam" id="PF04455"/>
    </source>
</evidence>
<comment type="function">
    <text evidence="6">Catalyzes the conversion of ornithine to proline, with the release of ammonia.</text>
</comment>
<dbReference type="InterPro" id="IPR048963">
    <property type="entry name" value="ArgZ/ArgE-like_C_2nd"/>
</dbReference>
<evidence type="ECO:0000256" key="1">
    <source>
        <dbReference type="ARBA" id="ARBA00001911"/>
    </source>
</evidence>
<gene>
    <name evidence="14" type="ORF">OdinLCB4_005240</name>
</gene>
<dbReference type="InterPro" id="IPR029035">
    <property type="entry name" value="DHS-like_NAD/FAD-binding_dom"/>
</dbReference>
<feature type="domain" description="Arginine dihydrolase ArgZ/ArgE-like C-terminal first subdomain" evidence="13">
    <location>
        <begin position="115"/>
        <end position="193"/>
    </location>
</feature>
<proteinExistence type="inferred from homology"/>
<comment type="catalytic activity">
    <reaction evidence="5">
        <text>L-ornithine = L-proline + NH4(+)</text>
        <dbReference type="Rhea" id="RHEA:24368"/>
        <dbReference type="ChEBI" id="CHEBI:28938"/>
        <dbReference type="ChEBI" id="CHEBI:46911"/>
        <dbReference type="ChEBI" id="CHEBI:60039"/>
        <dbReference type="EC" id="4.3.1.12"/>
    </reaction>
</comment>
<keyword evidence="3" id="KW-0520">NAD</keyword>
<evidence type="ECO:0000256" key="8">
    <source>
        <dbReference type="ARBA" id="ARBA00066346"/>
    </source>
</evidence>
<evidence type="ECO:0000259" key="13">
    <source>
        <dbReference type="Pfam" id="PF21571"/>
    </source>
</evidence>
<name>A0AAF0D1F6_ODILC</name>
<dbReference type="Gene3D" id="3.40.50.10690">
    <property type="entry name" value="putative lor/sdh protein like domains"/>
    <property type="match status" value="1"/>
</dbReference>
<dbReference type="InterPro" id="IPR007545">
    <property type="entry name" value="LOR/SDH_bifunc_enz_cons_dom"/>
</dbReference>
<evidence type="ECO:0000313" key="15">
    <source>
        <dbReference type="Proteomes" id="UP000186851"/>
    </source>
</evidence>
<reference evidence="14" key="1">
    <citation type="journal article" date="2017" name="Nature">
        <title>Asgard archaea illuminate the origin of eukaryotic cellular complexity.</title>
        <authorList>
            <person name="Zaremba-Niedzwiedzka K."/>
            <person name="Caceres E.F."/>
            <person name="Saw J.H."/>
            <person name="Backstrom D."/>
            <person name="Juzokaite L."/>
            <person name="Vancaester E."/>
            <person name="Seitz K.W."/>
            <person name="Anantharaman K."/>
            <person name="Starnawski P."/>
            <person name="Kjeldsen K.U."/>
            <person name="Scott M.B."/>
            <person name="Nunoura T."/>
            <person name="Banfield J.F."/>
            <person name="Schramm A."/>
            <person name="Baker B.J."/>
            <person name="Spang A."/>
            <person name="Ettema T.J.G."/>
        </authorList>
    </citation>
    <scope>NUCLEOTIDE SEQUENCE</scope>
    <source>
        <strain evidence="14">LCB_4</strain>
    </source>
</reference>
<keyword evidence="2" id="KW-0547">Nucleotide-binding</keyword>
<dbReference type="KEGG" id="oyw:OdinLCB4_005240"/>
<evidence type="ECO:0000256" key="7">
    <source>
        <dbReference type="ARBA" id="ARBA00061348"/>
    </source>
</evidence>
<comment type="cofactor">
    <cofactor evidence="1">
        <name>NAD(+)</name>
        <dbReference type="ChEBI" id="CHEBI:57540"/>
    </cofactor>
</comment>
<dbReference type="InterPro" id="IPR005239">
    <property type="entry name" value="ArgZ/ArgE-like"/>
</dbReference>
<dbReference type="Pfam" id="PF21570">
    <property type="entry name" value="ArgZ-like_C_2nd"/>
    <property type="match status" value="1"/>
</dbReference>
<dbReference type="Pfam" id="PF21571">
    <property type="entry name" value="ArgZ-like_C_1st"/>
    <property type="match status" value="1"/>
</dbReference>
<evidence type="ECO:0000259" key="12">
    <source>
        <dbReference type="Pfam" id="PF21570"/>
    </source>
</evidence>
<dbReference type="Pfam" id="PF04455">
    <property type="entry name" value="Saccharop_dh_N"/>
    <property type="match status" value="1"/>
</dbReference>
<comment type="similarity">
    <text evidence="7">Belongs to the AgrE/ArgZ ornithine cyclodeaminase family.</text>
</comment>
<dbReference type="GO" id="GO:0000166">
    <property type="term" value="F:nucleotide binding"/>
    <property type="evidence" value="ECO:0007669"/>
    <property type="project" value="UniProtKB-KW"/>
</dbReference>
<dbReference type="InterPro" id="IPR048964">
    <property type="entry name" value="ArgZ/ArgE-like_C_1st"/>
</dbReference>
<keyword evidence="4" id="KW-0456">Lyase</keyword>
<evidence type="ECO:0000256" key="3">
    <source>
        <dbReference type="ARBA" id="ARBA00023027"/>
    </source>
</evidence>
<sequence length="419" mass="46561">MSEERRVDVEKYPFETIVNLQGHLLDSNIFAQVLGTIYDLDGEIEIIDLKVGRTKEDISYASIRVFAKTNEELQHILDVIQKYGARSPDFEDVELAPATQDGVFPDGFYSTTHHRTYVRYKGEWLEVKNMEMDKGIMIKNGEAYCVPLAKVKKGDLFVVGTKGIRVKPPERPRRRSVFEFMTSSVSSERPVKVYAEAISEEMHKVKAKKGRIVIVAGPAVIHSGGREYLAELIRMGYVDALLAGNAVAVHDLEAGIFGTSLGINLKTVQPMEGGHRHHLVTINEIRKIGSIKKAVEKGIVKDGIMYELVTRNIPFVLAGSIRDDGPLPEVITNTIEAQDRMREVLRNVDLVIMLASTLHSIAVGNMLPSWVKTICVDVNPAVVSKLMDRGTQQAIGVVSDVGAFLPLLVQNLKKYAEPK</sequence>
<dbReference type="NCBIfam" id="TIGR00300">
    <property type="entry name" value="TIGR00300 family protein"/>
    <property type="match status" value="1"/>
</dbReference>
<evidence type="ECO:0000256" key="2">
    <source>
        <dbReference type="ARBA" id="ARBA00022741"/>
    </source>
</evidence>